<reference evidence="1 2" key="1">
    <citation type="submission" date="2018-04" db="EMBL/GenBank/DDBJ databases">
        <title>Thalassorhabdus spongiae gen. nov., sp. nov., isolated from a marine sponge in South-West Iceland.</title>
        <authorList>
            <person name="Knobloch S."/>
            <person name="Daussin A."/>
            <person name="Johannsson R."/>
            <person name="Marteinsson V.T."/>
        </authorList>
    </citation>
    <scope>NUCLEOTIDE SEQUENCE [LARGE SCALE GENOMIC DNA]</scope>
    <source>
        <strain evidence="1 2">Hp12</strain>
    </source>
</reference>
<dbReference type="SUPFAM" id="SSF53335">
    <property type="entry name" value="S-adenosyl-L-methionine-dependent methyltransferases"/>
    <property type="match status" value="1"/>
</dbReference>
<name>A0A2V1GYE0_9GAMM</name>
<evidence type="ECO:0000313" key="1">
    <source>
        <dbReference type="EMBL" id="PVZ67755.1"/>
    </source>
</evidence>
<comment type="caution">
    <text evidence="1">The sequence shown here is derived from an EMBL/GenBank/DDBJ whole genome shotgun (WGS) entry which is preliminary data.</text>
</comment>
<dbReference type="Pfam" id="PF13489">
    <property type="entry name" value="Methyltransf_23"/>
    <property type="match status" value="1"/>
</dbReference>
<accession>A0A2V1GYE0</accession>
<dbReference type="RefSeq" id="WP_116687951.1">
    <property type="nucleotide sequence ID" value="NZ_CAWNYD010000006.1"/>
</dbReference>
<sequence length="222" mass="25316">MNSCPLCHCTESSLFHTDLHPGPLPEQLREYLHCSQCSLIFVPSKFHLNSQQEKALYDLHQNDPFDLGYRKFLSRLSDPLLAQLEPNSKGLEFGCGPGPALAKMLEQAGHNISLYDLYYFPDSQLVDPLQQQYRFITATEVIEHLAQPEQVVKQLWSLLEAGGQLALMTKLATDQQAFSRWHYILDPTHICFYSRETFEWLAKKLGAGLEIIGNDVVILRKP</sequence>
<dbReference type="EMBL" id="QDDL01000006">
    <property type="protein sequence ID" value="PVZ67755.1"/>
    <property type="molecule type" value="Genomic_DNA"/>
</dbReference>
<organism evidence="1 2">
    <name type="scientific">Pelagibaculum spongiae</name>
    <dbReference type="NCBI Taxonomy" id="2080658"/>
    <lineage>
        <taxon>Bacteria</taxon>
        <taxon>Pseudomonadati</taxon>
        <taxon>Pseudomonadota</taxon>
        <taxon>Gammaproteobacteria</taxon>
        <taxon>Oceanospirillales</taxon>
        <taxon>Pelagibaculum</taxon>
    </lineage>
</organism>
<dbReference type="InterPro" id="IPR029063">
    <property type="entry name" value="SAM-dependent_MTases_sf"/>
</dbReference>
<dbReference type="Proteomes" id="UP000244906">
    <property type="component" value="Unassembled WGS sequence"/>
</dbReference>
<evidence type="ECO:0008006" key="3">
    <source>
        <dbReference type="Google" id="ProtNLM"/>
    </source>
</evidence>
<keyword evidence="2" id="KW-1185">Reference proteome</keyword>
<dbReference type="OrthoDB" id="9791944at2"/>
<proteinExistence type="predicted"/>
<evidence type="ECO:0000313" key="2">
    <source>
        <dbReference type="Proteomes" id="UP000244906"/>
    </source>
</evidence>
<dbReference type="Gene3D" id="3.40.50.150">
    <property type="entry name" value="Vaccinia Virus protein VP39"/>
    <property type="match status" value="1"/>
</dbReference>
<dbReference type="AlphaFoldDB" id="A0A2V1GYE0"/>
<protein>
    <recommendedName>
        <fullName evidence="3">Methyltransferase</fullName>
    </recommendedName>
</protein>
<gene>
    <name evidence="1" type="ORF">DC094_15080</name>
</gene>